<gene>
    <name evidence="1" type="ORF">HOLleu_00776</name>
</gene>
<dbReference type="Proteomes" id="UP001152320">
    <property type="component" value="Chromosome 1"/>
</dbReference>
<reference evidence="1" key="1">
    <citation type="submission" date="2021-10" db="EMBL/GenBank/DDBJ databases">
        <title>Tropical sea cucumber genome reveals ecological adaptation and Cuvierian tubules defense mechanism.</title>
        <authorList>
            <person name="Chen T."/>
        </authorList>
    </citation>
    <scope>NUCLEOTIDE SEQUENCE</scope>
    <source>
        <strain evidence="1">Nanhai2018</strain>
        <tissue evidence="1">Muscle</tissue>
    </source>
</reference>
<name>A0A9Q1HKF8_HOLLE</name>
<dbReference type="AlphaFoldDB" id="A0A9Q1HKF8"/>
<dbReference type="OrthoDB" id="10066203at2759"/>
<sequence length="252" mass="29672">MWQQFHQLRYSEKLLKGWNNLLNNLHVKREVEEEVFLFQHLLEEVFKLLIKDVIEKDLPTEVNMESQPDMGESEEQALRYCAGYVPQKLTKRYAAIKNNSTAYAYVNILKSWTLVEEEDASSLLEYTTLWLQRQNRGGLFKINDEVFIFFRAMEDVVRSCLQKTNIALSQTSDIQASLFNKFLESKDIRQKWDNLTGPLSDEAKGKLFQEVCKCFLKMRCEAFIRAYMIIRKDSDMQATRKGEKALRKQLNT</sequence>
<evidence type="ECO:0000313" key="1">
    <source>
        <dbReference type="EMBL" id="KAJ8048451.1"/>
    </source>
</evidence>
<evidence type="ECO:0000313" key="2">
    <source>
        <dbReference type="Proteomes" id="UP001152320"/>
    </source>
</evidence>
<comment type="caution">
    <text evidence="1">The sequence shown here is derived from an EMBL/GenBank/DDBJ whole genome shotgun (WGS) entry which is preliminary data.</text>
</comment>
<organism evidence="1 2">
    <name type="scientific">Holothuria leucospilota</name>
    <name type="common">Black long sea cucumber</name>
    <name type="synonym">Mertensiothuria leucospilota</name>
    <dbReference type="NCBI Taxonomy" id="206669"/>
    <lineage>
        <taxon>Eukaryota</taxon>
        <taxon>Metazoa</taxon>
        <taxon>Echinodermata</taxon>
        <taxon>Eleutherozoa</taxon>
        <taxon>Echinozoa</taxon>
        <taxon>Holothuroidea</taxon>
        <taxon>Aspidochirotacea</taxon>
        <taxon>Aspidochirotida</taxon>
        <taxon>Holothuriidae</taxon>
        <taxon>Holothuria</taxon>
    </lineage>
</organism>
<proteinExistence type="predicted"/>
<dbReference type="EMBL" id="JAIZAY010000001">
    <property type="protein sequence ID" value="KAJ8048451.1"/>
    <property type="molecule type" value="Genomic_DNA"/>
</dbReference>
<protein>
    <submittedName>
        <fullName evidence="1">Uncharacterized protein</fullName>
    </submittedName>
</protein>
<keyword evidence="2" id="KW-1185">Reference proteome</keyword>
<accession>A0A9Q1HKF8</accession>